<feature type="compositionally biased region" description="Low complexity" evidence="1">
    <location>
        <begin position="10"/>
        <end position="24"/>
    </location>
</feature>
<dbReference type="Proteomes" id="UP001428817">
    <property type="component" value="Unassembled WGS sequence"/>
</dbReference>
<organism evidence="2 3">
    <name type="scientific">Pseudonocardia eucalypti</name>
    <dbReference type="NCBI Taxonomy" id="648755"/>
    <lineage>
        <taxon>Bacteria</taxon>
        <taxon>Bacillati</taxon>
        <taxon>Actinomycetota</taxon>
        <taxon>Actinomycetes</taxon>
        <taxon>Pseudonocardiales</taxon>
        <taxon>Pseudonocardiaceae</taxon>
        <taxon>Pseudonocardia</taxon>
    </lineage>
</organism>
<accession>A0ABP9R747</accession>
<feature type="compositionally biased region" description="Basic and acidic residues" evidence="1">
    <location>
        <begin position="33"/>
        <end position="44"/>
    </location>
</feature>
<comment type="caution">
    <text evidence="2">The sequence shown here is derived from an EMBL/GenBank/DDBJ whole genome shotgun (WGS) entry which is preliminary data.</text>
</comment>
<proteinExistence type="predicted"/>
<feature type="region of interest" description="Disordered" evidence="1">
    <location>
        <begin position="1"/>
        <end position="102"/>
    </location>
</feature>
<name>A0ABP9R747_9PSEU</name>
<evidence type="ECO:0000313" key="2">
    <source>
        <dbReference type="EMBL" id="GAA5172546.1"/>
    </source>
</evidence>
<feature type="region of interest" description="Disordered" evidence="1">
    <location>
        <begin position="130"/>
        <end position="149"/>
    </location>
</feature>
<keyword evidence="3" id="KW-1185">Reference proteome</keyword>
<evidence type="ECO:0000256" key="1">
    <source>
        <dbReference type="SAM" id="MobiDB-lite"/>
    </source>
</evidence>
<feature type="compositionally biased region" description="Low complexity" evidence="1">
    <location>
        <begin position="71"/>
        <end position="86"/>
    </location>
</feature>
<dbReference type="RefSeq" id="WP_185065213.1">
    <property type="nucleotide sequence ID" value="NZ_BAABJP010000051.1"/>
</dbReference>
<sequence>MSGQQGDGNASDTHTSAPHAAAPARRTRPPNRPTDHDQPAPERPARRKSRRPARSPEQPSNANHDPDQRGTARQRAGRRAALGDRTMPPDNGVTILSPRPGETREQFIRRVCDTAPPPTPELLDLLAQVLPRPKPGAPPRNTHPRFGPP</sequence>
<evidence type="ECO:0000313" key="3">
    <source>
        <dbReference type="Proteomes" id="UP001428817"/>
    </source>
</evidence>
<protein>
    <submittedName>
        <fullName evidence="2">Uncharacterized protein</fullName>
    </submittedName>
</protein>
<gene>
    <name evidence="2" type="ORF">GCM10023321_72540</name>
</gene>
<dbReference type="EMBL" id="BAABJP010000051">
    <property type="protein sequence ID" value="GAA5172546.1"/>
    <property type="molecule type" value="Genomic_DNA"/>
</dbReference>
<reference evidence="3" key="1">
    <citation type="journal article" date="2019" name="Int. J. Syst. Evol. Microbiol.">
        <title>The Global Catalogue of Microorganisms (GCM) 10K type strain sequencing project: providing services to taxonomists for standard genome sequencing and annotation.</title>
        <authorList>
            <consortium name="The Broad Institute Genomics Platform"/>
            <consortium name="The Broad Institute Genome Sequencing Center for Infectious Disease"/>
            <person name="Wu L."/>
            <person name="Ma J."/>
        </authorList>
    </citation>
    <scope>NUCLEOTIDE SEQUENCE [LARGE SCALE GENOMIC DNA]</scope>
    <source>
        <strain evidence="3">JCM 18303</strain>
    </source>
</reference>